<accession>A0A5B8U2V7</accession>
<keyword evidence="1" id="KW-0472">Membrane</keyword>
<keyword evidence="1" id="KW-1133">Transmembrane helix</keyword>
<dbReference type="KEGG" id="bsol:FSW04_05825"/>
<evidence type="ECO:0000313" key="2">
    <source>
        <dbReference type="EMBL" id="QEC47155.1"/>
    </source>
</evidence>
<sequence length="76" mass="7655">MLHAISALVLAAEAGGEKSKTAFYIFGGAFVVWALALSVVGMTQATFPTTAAIKRGTILVGLVLMAAAMATAVITA</sequence>
<feature type="transmembrane region" description="Helical" evidence="1">
    <location>
        <begin position="57"/>
        <end position="75"/>
    </location>
</feature>
<dbReference type="Proteomes" id="UP000321805">
    <property type="component" value="Chromosome"/>
</dbReference>
<organism evidence="2 3">
    <name type="scientific">Baekduia soli</name>
    <dbReference type="NCBI Taxonomy" id="496014"/>
    <lineage>
        <taxon>Bacteria</taxon>
        <taxon>Bacillati</taxon>
        <taxon>Actinomycetota</taxon>
        <taxon>Thermoleophilia</taxon>
        <taxon>Solirubrobacterales</taxon>
        <taxon>Baekduiaceae</taxon>
        <taxon>Baekduia</taxon>
    </lineage>
</organism>
<name>A0A5B8U2V7_9ACTN</name>
<dbReference type="OrthoDB" id="5245014at2"/>
<evidence type="ECO:0000256" key="1">
    <source>
        <dbReference type="SAM" id="Phobius"/>
    </source>
</evidence>
<evidence type="ECO:0000313" key="3">
    <source>
        <dbReference type="Proteomes" id="UP000321805"/>
    </source>
</evidence>
<dbReference type="EMBL" id="CP042430">
    <property type="protein sequence ID" value="QEC47155.1"/>
    <property type="molecule type" value="Genomic_DNA"/>
</dbReference>
<feature type="transmembrane region" description="Helical" evidence="1">
    <location>
        <begin position="24"/>
        <end position="45"/>
    </location>
</feature>
<keyword evidence="1" id="KW-0812">Transmembrane</keyword>
<proteinExistence type="predicted"/>
<reference evidence="2 3" key="1">
    <citation type="journal article" date="2018" name="J. Microbiol.">
        <title>Baekduia soli gen. nov., sp. nov., a novel bacterium isolated from the soil of Baekdu Mountain and proposal of a novel family name, Baekduiaceae fam. nov.</title>
        <authorList>
            <person name="An D.S."/>
            <person name="Siddiqi M.Z."/>
            <person name="Kim K.H."/>
            <person name="Yu H.S."/>
            <person name="Im W.T."/>
        </authorList>
    </citation>
    <scope>NUCLEOTIDE SEQUENCE [LARGE SCALE GENOMIC DNA]</scope>
    <source>
        <strain evidence="2 3">BR7-21</strain>
    </source>
</reference>
<protein>
    <submittedName>
        <fullName evidence="2">Uncharacterized protein</fullName>
    </submittedName>
</protein>
<dbReference type="RefSeq" id="WP_146917241.1">
    <property type="nucleotide sequence ID" value="NZ_CP042430.1"/>
</dbReference>
<gene>
    <name evidence="2" type="ORF">FSW04_05825</name>
</gene>
<keyword evidence="3" id="KW-1185">Reference proteome</keyword>
<dbReference type="AlphaFoldDB" id="A0A5B8U2V7"/>